<organism evidence="2 3">
    <name type="scientific">Reticulibacter mediterranei</name>
    <dbReference type="NCBI Taxonomy" id="2778369"/>
    <lineage>
        <taxon>Bacteria</taxon>
        <taxon>Bacillati</taxon>
        <taxon>Chloroflexota</taxon>
        <taxon>Ktedonobacteria</taxon>
        <taxon>Ktedonobacterales</taxon>
        <taxon>Reticulibacteraceae</taxon>
        <taxon>Reticulibacter</taxon>
    </lineage>
</organism>
<evidence type="ECO:0000256" key="1">
    <source>
        <dbReference type="SAM" id="MobiDB-lite"/>
    </source>
</evidence>
<feature type="region of interest" description="Disordered" evidence="1">
    <location>
        <begin position="1"/>
        <end position="27"/>
    </location>
</feature>
<proteinExistence type="predicted"/>
<dbReference type="AlphaFoldDB" id="A0A8J3ITZ9"/>
<sequence length="69" mass="8217">MARGGRRDRLSLQNKQQEEQRERKTISAKQEECPGWLTRWKITQEIAEARHSEKISQCAWFRLTICTDV</sequence>
<keyword evidence="3" id="KW-1185">Reference proteome</keyword>
<evidence type="ECO:0000313" key="3">
    <source>
        <dbReference type="Proteomes" id="UP000597444"/>
    </source>
</evidence>
<evidence type="ECO:0000313" key="2">
    <source>
        <dbReference type="EMBL" id="GHO98510.1"/>
    </source>
</evidence>
<protein>
    <submittedName>
        <fullName evidence="2">Uncharacterized protein</fullName>
    </submittedName>
</protein>
<accession>A0A8J3ITZ9</accession>
<dbReference type="EMBL" id="BNJK01000002">
    <property type="protein sequence ID" value="GHO98510.1"/>
    <property type="molecule type" value="Genomic_DNA"/>
</dbReference>
<name>A0A8J3ITZ9_9CHLR</name>
<comment type="caution">
    <text evidence="2">The sequence shown here is derived from an EMBL/GenBank/DDBJ whole genome shotgun (WGS) entry which is preliminary data.</text>
</comment>
<gene>
    <name evidence="2" type="ORF">KSF_085580</name>
</gene>
<dbReference type="Proteomes" id="UP000597444">
    <property type="component" value="Unassembled WGS sequence"/>
</dbReference>
<reference evidence="2" key="1">
    <citation type="submission" date="2020-10" db="EMBL/GenBank/DDBJ databases">
        <title>Taxonomic study of unclassified bacteria belonging to the class Ktedonobacteria.</title>
        <authorList>
            <person name="Yabe S."/>
            <person name="Wang C.M."/>
            <person name="Zheng Y."/>
            <person name="Sakai Y."/>
            <person name="Cavaletti L."/>
            <person name="Monciardini P."/>
            <person name="Donadio S."/>
        </authorList>
    </citation>
    <scope>NUCLEOTIDE SEQUENCE</scope>
    <source>
        <strain evidence="2">ID150040</strain>
    </source>
</reference>